<dbReference type="AlphaFoldDB" id="A0A0G0MET5"/>
<name>A0A0G0MET5_9BACT</name>
<dbReference type="STRING" id="1618574.UT24_C0033G0005"/>
<evidence type="ECO:0000313" key="1">
    <source>
        <dbReference type="EMBL" id="KKQ98850.1"/>
    </source>
</evidence>
<dbReference type="EMBL" id="LBWB01000033">
    <property type="protein sequence ID" value="KKQ98850.1"/>
    <property type="molecule type" value="Genomic_DNA"/>
</dbReference>
<evidence type="ECO:0000313" key="2">
    <source>
        <dbReference type="Proteomes" id="UP000033881"/>
    </source>
</evidence>
<sequence>MSRHVLDTDGSELVVGYDPPLLTFFWQYIDPSHSSDPYGVVAEGGQREGEIETTEALIESMKRETKVYVPWGMVDEDIQKQLEKDRCNSKHRTPLQIQLASIWDDE</sequence>
<accession>A0A0G0MET5</accession>
<gene>
    <name evidence="1" type="ORF">UT24_C0033G0005</name>
</gene>
<organism evidence="1 2">
    <name type="scientific">Candidatus Woesebacteria bacterium GW2011_GWB1_39_12</name>
    <dbReference type="NCBI Taxonomy" id="1618574"/>
    <lineage>
        <taxon>Bacteria</taxon>
        <taxon>Candidatus Woeseibacteriota</taxon>
    </lineage>
</organism>
<protein>
    <submittedName>
        <fullName evidence="1">Uncharacterized protein</fullName>
    </submittedName>
</protein>
<comment type="caution">
    <text evidence="1">The sequence shown here is derived from an EMBL/GenBank/DDBJ whole genome shotgun (WGS) entry which is preliminary data.</text>
</comment>
<proteinExistence type="predicted"/>
<dbReference type="Proteomes" id="UP000033881">
    <property type="component" value="Unassembled WGS sequence"/>
</dbReference>
<reference evidence="1 2" key="1">
    <citation type="journal article" date="2015" name="Nature">
        <title>rRNA introns, odd ribosomes, and small enigmatic genomes across a large radiation of phyla.</title>
        <authorList>
            <person name="Brown C.T."/>
            <person name="Hug L.A."/>
            <person name="Thomas B.C."/>
            <person name="Sharon I."/>
            <person name="Castelle C.J."/>
            <person name="Singh A."/>
            <person name="Wilkins M.J."/>
            <person name="Williams K.H."/>
            <person name="Banfield J.F."/>
        </authorList>
    </citation>
    <scope>NUCLEOTIDE SEQUENCE [LARGE SCALE GENOMIC DNA]</scope>
</reference>